<dbReference type="AlphaFoldDB" id="A0A4Y2VBX5"/>
<dbReference type="Proteomes" id="UP000499080">
    <property type="component" value="Unassembled WGS sequence"/>
</dbReference>
<evidence type="ECO:0000313" key="1">
    <source>
        <dbReference type="EMBL" id="GBO22032.1"/>
    </source>
</evidence>
<name>A0A4Y2VBX5_ARAVE</name>
<comment type="caution">
    <text evidence="1">The sequence shown here is derived from an EMBL/GenBank/DDBJ whole genome shotgun (WGS) entry which is preliminary data.</text>
</comment>
<organism evidence="1 2">
    <name type="scientific">Araneus ventricosus</name>
    <name type="common">Orbweaver spider</name>
    <name type="synonym">Epeira ventricosa</name>
    <dbReference type="NCBI Taxonomy" id="182803"/>
    <lineage>
        <taxon>Eukaryota</taxon>
        <taxon>Metazoa</taxon>
        <taxon>Ecdysozoa</taxon>
        <taxon>Arthropoda</taxon>
        <taxon>Chelicerata</taxon>
        <taxon>Arachnida</taxon>
        <taxon>Araneae</taxon>
        <taxon>Araneomorphae</taxon>
        <taxon>Entelegynae</taxon>
        <taxon>Araneoidea</taxon>
        <taxon>Araneidae</taxon>
        <taxon>Araneus</taxon>
    </lineage>
</organism>
<evidence type="ECO:0000313" key="2">
    <source>
        <dbReference type="Proteomes" id="UP000499080"/>
    </source>
</evidence>
<reference evidence="1 2" key="1">
    <citation type="journal article" date="2019" name="Sci. Rep.">
        <title>Orb-weaving spider Araneus ventricosus genome elucidates the spidroin gene catalogue.</title>
        <authorList>
            <person name="Kono N."/>
            <person name="Nakamura H."/>
            <person name="Ohtoshi R."/>
            <person name="Moran D.A.P."/>
            <person name="Shinohara A."/>
            <person name="Yoshida Y."/>
            <person name="Fujiwara M."/>
            <person name="Mori M."/>
            <person name="Tomita M."/>
            <person name="Arakawa K."/>
        </authorList>
    </citation>
    <scope>NUCLEOTIDE SEQUENCE [LARGE SCALE GENOMIC DNA]</scope>
</reference>
<protein>
    <submittedName>
        <fullName evidence="1">Uncharacterized protein</fullName>
    </submittedName>
</protein>
<sequence length="32" mass="3634">CCIPVTVGFVPVSTRWRSEAHMLLLDVTENEM</sequence>
<accession>A0A4Y2VBX5</accession>
<dbReference type="EMBL" id="BGPR01045165">
    <property type="protein sequence ID" value="GBO22032.1"/>
    <property type="molecule type" value="Genomic_DNA"/>
</dbReference>
<feature type="non-terminal residue" evidence="1">
    <location>
        <position position="1"/>
    </location>
</feature>
<keyword evidence="2" id="KW-1185">Reference proteome</keyword>
<proteinExistence type="predicted"/>
<gene>
    <name evidence="1" type="ORF">AVEN_40696_1</name>
</gene>